<dbReference type="SUPFAM" id="SSF47336">
    <property type="entry name" value="ACP-like"/>
    <property type="match status" value="1"/>
</dbReference>
<sequence length="939" mass="98517">MSSRPQPTRQQSDPGRSCHAAAVAVAGDPDEVAARFAAALARRGLDVARLWVDRVPASAAAARRAAELARPLPADGPPVRAVLLRHDAGADLVLVARRGPLTGRALGELAVETAGTAPPAGAEPTAGPGPGDRTEDVEPEPAGQPGPAGQAESPGSAAGETAGTGAEDDGKHEGDTAWRGGNPRADRTASYAFAVPAGTDLLALTGAVGAVLARFGGVRRVRVGTLRDEGPAVVPVSVDGTLRALAARPAEPAPWPAPGRTPDAGPPEAVVGVLTADSPADTYLPSLTPPWPLTLTLRGSTVTCDFRTGVWSAEVVATVAGYVTRVLGQLLADGDRALADCDLFDDAERDRVAALGGAAVDLPELTGGIHERVAGWARATPDAPAVSYGDDRLTYAQLDARAGRIAAALRARGCGPGTRVGVCLERSVDLVAALLGVLRAGAAYVPIDPTYPAERIRYTVEDSRVSLLVGADGVEVDELLADDTDDATGGGAATAGPDDPAYVIYTSGSTGRPKGVQVPHRNVLALVAATRDEFGLGPADTWTMFHSSAFDFSVWEIWGCLLTGGHLVVVPHLVVRDPAEFHALLRAERVTVLNQTPSAFAQLVDADRRAADRLGLRLVVFGGEPLDAGMLTGWFDRYPERDCRMVNMFGITETTVHVTAQTIDRGLALAGTRSVGRPLPGWYVHVLDPAGRLLPPGAAGEIHVGGAGVADGYLHRDELTAQRFLPDPWRGGRMYRSGDRGRLLPDGRLEHLGRLDDQVKIRGYRIELDEIRQVLLDDPDVLAVAVTVDTVDARLHAYVVLADGADPPAELRRRVARILPEYMVPATVTPLPALPLTANGKLDAARLPAPAARPLPAAREAADPGAGPGRAERIRVVWERVLGAEVGPEDNFFDLGGNSLLALRLLRELRAQGLGEFTPRHLYVHPTVRALVGATGTER</sequence>
<dbReference type="Proteomes" id="UP001180973">
    <property type="component" value="Unassembled WGS sequence"/>
</dbReference>
<comment type="caution">
    <text evidence="5">The sequence shown here is derived from an EMBL/GenBank/DDBJ whole genome shotgun (WGS) entry which is preliminary data.</text>
</comment>
<organism evidence="5 6">
    <name type="scientific">Micromonospora reichwaldensis</name>
    <dbReference type="NCBI Taxonomy" id="3075516"/>
    <lineage>
        <taxon>Bacteria</taxon>
        <taxon>Bacillati</taxon>
        <taxon>Actinomycetota</taxon>
        <taxon>Actinomycetes</taxon>
        <taxon>Micromonosporales</taxon>
        <taxon>Micromonosporaceae</taxon>
        <taxon>Micromonospora</taxon>
    </lineage>
</organism>
<dbReference type="InterPro" id="IPR020459">
    <property type="entry name" value="AMP-binding"/>
</dbReference>
<dbReference type="InterPro" id="IPR045851">
    <property type="entry name" value="AMP-bd_C_sf"/>
</dbReference>
<keyword evidence="1" id="KW-0596">Phosphopantetheine</keyword>
<dbReference type="PANTHER" id="PTHR45527:SF1">
    <property type="entry name" value="FATTY ACID SYNTHASE"/>
    <property type="match status" value="1"/>
</dbReference>
<dbReference type="RefSeq" id="WP_311410412.1">
    <property type="nucleotide sequence ID" value="NZ_JAVRFL010000003.1"/>
</dbReference>
<keyword evidence="6" id="KW-1185">Reference proteome</keyword>
<dbReference type="InterPro" id="IPR020845">
    <property type="entry name" value="AMP-binding_CS"/>
</dbReference>
<feature type="compositionally biased region" description="Polar residues" evidence="3">
    <location>
        <begin position="1"/>
        <end position="14"/>
    </location>
</feature>
<dbReference type="InterPro" id="IPR020806">
    <property type="entry name" value="PKS_PP-bd"/>
</dbReference>
<accession>A0ABU2WS21</accession>
<protein>
    <submittedName>
        <fullName evidence="5">Amino acid adenylation domain-containing protein</fullName>
    </submittedName>
</protein>
<dbReference type="Gene3D" id="1.10.1200.10">
    <property type="entry name" value="ACP-like"/>
    <property type="match status" value="1"/>
</dbReference>
<reference evidence="5" key="1">
    <citation type="submission" date="2023-09" db="EMBL/GenBank/DDBJ databases">
        <title>30 novel species of actinomycetes from the DSMZ collection.</title>
        <authorList>
            <person name="Nouioui I."/>
        </authorList>
    </citation>
    <scope>NUCLEOTIDE SEQUENCE</scope>
    <source>
        <strain evidence="5">DSM 115977</strain>
    </source>
</reference>
<dbReference type="InterPro" id="IPR025110">
    <property type="entry name" value="AMP-bd_C"/>
</dbReference>
<evidence type="ECO:0000256" key="3">
    <source>
        <dbReference type="SAM" id="MobiDB-lite"/>
    </source>
</evidence>
<dbReference type="InterPro" id="IPR006162">
    <property type="entry name" value="Ppantetheine_attach_site"/>
</dbReference>
<dbReference type="PROSITE" id="PS00455">
    <property type="entry name" value="AMP_BINDING"/>
    <property type="match status" value="1"/>
</dbReference>
<dbReference type="Gene3D" id="3.40.50.12780">
    <property type="entry name" value="N-terminal domain of ligase-like"/>
    <property type="match status" value="1"/>
</dbReference>
<dbReference type="PANTHER" id="PTHR45527">
    <property type="entry name" value="NONRIBOSOMAL PEPTIDE SYNTHETASE"/>
    <property type="match status" value="1"/>
</dbReference>
<feature type="region of interest" description="Disordered" evidence="3">
    <location>
        <begin position="112"/>
        <end position="183"/>
    </location>
</feature>
<proteinExistence type="predicted"/>
<dbReference type="InterPro" id="IPR042099">
    <property type="entry name" value="ANL_N_sf"/>
</dbReference>
<dbReference type="InterPro" id="IPR036736">
    <property type="entry name" value="ACP-like_sf"/>
</dbReference>
<dbReference type="PRINTS" id="PR00154">
    <property type="entry name" value="AMPBINDING"/>
</dbReference>
<dbReference type="EMBL" id="JAVRFL010000003">
    <property type="protein sequence ID" value="MDT0528064.1"/>
    <property type="molecule type" value="Genomic_DNA"/>
</dbReference>
<dbReference type="InterPro" id="IPR009081">
    <property type="entry name" value="PP-bd_ACP"/>
</dbReference>
<dbReference type="CDD" id="cd17643">
    <property type="entry name" value="A_NRPS_Cytc1-like"/>
    <property type="match status" value="1"/>
</dbReference>
<dbReference type="SMART" id="SM00823">
    <property type="entry name" value="PKS_PP"/>
    <property type="match status" value="1"/>
</dbReference>
<evidence type="ECO:0000256" key="2">
    <source>
        <dbReference type="ARBA" id="ARBA00022553"/>
    </source>
</evidence>
<feature type="region of interest" description="Disordered" evidence="3">
    <location>
        <begin position="1"/>
        <end position="21"/>
    </location>
</feature>
<evidence type="ECO:0000313" key="6">
    <source>
        <dbReference type="Proteomes" id="UP001180973"/>
    </source>
</evidence>
<dbReference type="NCBIfam" id="TIGR01733">
    <property type="entry name" value="AA-adenyl-dom"/>
    <property type="match status" value="1"/>
</dbReference>
<gene>
    <name evidence="5" type="ORF">RM555_03535</name>
</gene>
<name>A0ABU2WS21_9ACTN</name>
<dbReference type="InterPro" id="IPR010071">
    <property type="entry name" value="AA_adenyl_dom"/>
</dbReference>
<dbReference type="Pfam" id="PF13193">
    <property type="entry name" value="AMP-binding_C"/>
    <property type="match status" value="1"/>
</dbReference>
<dbReference type="PROSITE" id="PS00012">
    <property type="entry name" value="PHOSPHOPANTETHEINE"/>
    <property type="match status" value="1"/>
</dbReference>
<evidence type="ECO:0000259" key="4">
    <source>
        <dbReference type="PROSITE" id="PS50075"/>
    </source>
</evidence>
<dbReference type="SUPFAM" id="SSF56801">
    <property type="entry name" value="Acetyl-CoA synthetase-like"/>
    <property type="match status" value="1"/>
</dbReference>
<evidence type="ECO:0000256" key="1">
    <source>
        <dbReference type="ARBA" id="ARBA00022450"/>
    </source>
</evidence>
<dbReference type="Pfam" id="PF00501">
    <property type="entry name" value="AMP-binding"/>
    <property type="match status" value="1"/>
</dbReference>
<feature type="compositionally biased region" description="Low complexity" evidence="3">
    <location>
        <begin position="140"/>
        <end position="165"/>
    </location>
</feature>
<feature type="domain" description="Carrier" evidence="4">
    <location>
        <begin position="865"/>
        <end position="939"/>
    </location>
</feature>
<dbReference type="InterPro" id="IPR000873">
    <property type="entry name" value="AMP-dep_synth/lig_dom"/>
</dbReference>
<dbReference type="PROSITE" id="PS50075">
    <property type="entry name" value="CARRIER"/>
    <property type="match status" value="1"/>
</dbReference>
<feature type="compositionally biased region" description="Low complexity" evidence="3">
    <location>
        <begin position="112"/>
        <end position="126"/>
    </location>
</feature>
<dbReference type="Pfam" id="PF00550">
    <property type="entry name" value="PP-binding"/>
    <property type="match status" value="1"/>
</dbReference>
<keyword evidence="2" id="KW-0597">Phosphoprotein</keyword>
<dbReference type="Gene3D" id="3.30.300.30">
    <property type="match status" value="1"/>
</dbReference>
<evidence type="ECO:0000313" key="5">
    <source>
        <dbReference type="EMBL" id="MDT0528064.1"/>
    </source>
</evidence>